<evidence type="ECO:0000313" key="3">
    <source>
        <dbReference type="Proteomes" id="UP000037460"/>
    </source>
</evidence>
<evidence type="ECO:0000313" key="2">
    <source>
        <dbReference type="EMBL" id="KOO26324.1"/>
    </source>
</evidence>
<dbReference type="SUPFAM" id="SSF82185">
    <property type="entry name" value="Histone H3 K4-specific methyltransferase SET7/9 N-terminal domain"/>
    <property type="match status" value="1"/>
</dbReference>
<sequence>MRHPFCERLSSCLLVRKHLPLSRAIQTLPRAIQTTAAIADERDSCSMGLLVDRFRDVPMADRNAALCSRMVGLNLARVHVAPSRIRNAGRGLFASRAIASGELVTLYPCDALLQWPNEQALALAQREAESVQAVRDDLDGLRRRMEEQAASHAAAIPKHAAELGAGKEETTAEIIVHCDAVLATRRMLRPVVGDVLVRLSSHSAGMGLKECEAFDPLSEHGAAVWRYCIRMNATSAVLANPNLVEDAAYLGHLVNDGVICEGPGTAAVRYAITSAGLANVRTVASSLSDCHIALVSLRSIEQGGEILMYGAAYWLSRQAVPPRRHSFPDGSTYYGEAPGGKIAGQGEFTDLNGNRYVGHFHNGAYHGPGTYYLAGGRAEVSRYSGRTGGGSGCRMERRSSEGVAPRRSKRKGRRDEACGHFSGRCRFDCEGT</sequence>
<evidence type="ECO:0000256" key="1">
    <source>
        <dbReference type="SAM" id="MobiDB-lite"/>
    </source>
</evidence>
<organism evidence="2 3">
    <name type="scientific">Chrysochromulina tobinii</name>
    <dbReference type="NCBI Taxonomy" id="1460289"/>
    <lineage>
        <taxon>Eukaryota</taxon>
        <taxon>Haptista</taxon>
        <taxon>Haptophyta</taxon>
        <taxon>Prymnesiophyceae</taxon>
        <taxon>Prymnesiales</taxon>
        <taxon>Chrysochromulinaceae</taxon>
        <taxon>Chrysochromulina</taxon>
    </lineage>
</organism>
<dbReference type="InterPro" id="IPR046341">
    <property type="entry name" value="SET_dom_sf"/>
</dbReference>
<feature type="region of interest" description="Disordered" evidence="1">
    <location>
        <begin position="385"/>
        <end position="417"/>
    </location>
</feature>
<dbReference type="AlphaFoldDB" id="A0A0M0JIB4"/>
<name>A0A0M0JIB4_9EUKA</name>
<comment type="caution">
    <text evidence="2">The sequence shown here is derived from an EMBL/GenBank/DDBJ whole genome shotgun (WGS) entry which is preliminary data.</text>
</comment>
<dbReference type="Gene3D" id="2.20.110.10">
    <property type="entry name" value="Histone H3 K4-specific methyltransferase SET7/9 N-terminal domain"/>
    <property type="match status" value="1"/>
</dbReference>
<reference evidence="3" key="1">
    <citation type="journal article" date="2015" name="PLoS Genet.">
        <title>Genome Sequence and Transcriptome Analyses of Chrysochromulina tobin: Metabolic Tools for Enhanced Algal Fitness in the Prominent Order Prymnesiales (Haptophyceae).</title>
        <authorList>
            <person name="Hovde B.T."/>
            <person name="Deodato C.R."/>
            <person name="Hunsperger H.M."/>
            <person name="Ryken S.A."/>
            <person name="Yost W."/>
            <person name="Jha R.K."/>
            <person name="Patterson J."/>
            <person name="Monnat R.J. Jr."/>
            <person name="Barlow S.B."/>
            <person name="Starkenburg S.R."/>
            <person name="Cattolico R.A."/>
        </authorList>
    </citation>
    <scope>NUCLEOTIDE SEQUENCE</scope>
    <source>
        <strain evidence="3">CCMP291</strain>
    </source>
</reference>
<keyword evidence="3" id="KW-1185">Reference proteome</keyword>
<gene>
    <name evidence="2" type="ORF">Ctob_003786</name>
</gene>
<dbReference type="SUPFAM" id="SSF82199">
    <property type="entry name" value="SET domain"/>
    <property type="match status" value="2"/>
</dbReference>
<dbReference type="OrthoDB" id="203136at2759"/>
<dbReference type="Gene3D" id="2.170.270.10">
    <property type="entry name" value="SET domain"/>
    <property type="match status" value="1"/>
</dbReference>
<dbReference type="Proteomes" id="UP000037460">
    <property type="component" value="Unassembled WGS sequence"/>
</dbReference>
<accession>A0A0M0JIB4</accession>
<dbReference type="EMBL" id="JWZX01002867">
    <property type="protein sequence ID" value="KOO26324.1"/>
    <property type="molecule type" value="Genomic_DNA"/>
</dbReference>
<proteinExistence type="predicted"/>
<protein>
    <submittedName>
        <fullName evidence="2">Uncharacterized protein</fullName>
    </submittedName>
</protein>